<proteinExistence type="predicted"/>
<evidence type="ECO:0008006" key="4">
    <source>
        <dbReference type="Google" id="ProtNLM"/>
    </source>
</evidence>
<organism evidence="2 3">
    <name type="scientific">Drosophila madeirensis</name>
    <name type="common">Fruit fly</name>
    <dbReference type="NCBI Taxonomy" id="30013"/>
    <lineage>
        <taxon>Eukaryota</taxon>
        <taxon>Metazoa</taxon>
        <taxon>Ecdysozoa</taxon>
        <taxon>Arthropoda</taxon>
        <taxon>Hexapoda</taxon>
        <taxon>Insecta</taxon>
        <taxon>Pterygota</taxon>
        <taxon>Neoptera</taxon>
        <taxon>Endopterygota</taxon>
        <taxon>Diptera</taxon>
        <taxon>Brachycera</taxon>
        <taxon>Muscomorpha</taxon>
        <taxon>Ephydroidea</taxon>
        <taxon>Drosophilidae</taxon>
        <taxon>Drosophila</taxon>
        <taxon>Sophophora</taxon>
    </lineage>
</organism>
<evidence type="ECO:0000313" key="2">
    <source>
        <dbReference type="EMBL" id="BFG05362.1"/>
    </source>
</evidence>
<gene>
    <name evidence="2" type="ORF">DMAD_04116</name>
</gene>
<protein>
    <recommendedName>
        <fullName evidence="4">CG15468</fullName>
    </recommendedName>
</protein>
<feature type="compositionally biased region" description="Polar residues" evidence="1">
    <location>
        <begin position="250"/>
        <end position="262"/>
    </location>
</feature>
<dbReference type="EMBL" id="AP029267">
    <property type="protein sequence ID" value="BFG05362.1"/>
    <property type="molecule type" value="Genomic_DNA"/>
</dbReference>
<evidence type="ECO:0000256" key="1">
    <source>
        <dbReference type="SAM" id="MobiDB-lite"/>
    </source>
</evidence>
<name>A0AAU9GCL5_DROMD</name>
<dbReference type="Proteomes" id="UP001500889">
    <property type="component" value="Chromosome E"/>
</dbReference>
<evidence type="ECO:0000313" key="3">
    <source>
        <dbReference type="Proteomes" id="UP001500889"/>
    </source>
</evidence>
<reference evidence="2 3" key="1">
    <citation type="submission" date="2024-02" db="EMBL/GenBank/DDBJ databases">
        <title>A chromosome-level genome assembly of Drosophila madeirensis, a fruit fly species endemic to Madeira island.</title>
        <authorList>
            <person name="Tomihara K."/>
            <person name="Llopart A."/>
            <person name="Yamamoto D."/>
        </authorList>
    </citation>
    <scope>NUCLEOTIDE SEQUENCE [LARGE SCALE GENOMIC DNA]</scope>
    <source>
        <strain evidence="2 3">RF1</strain>
    </source>
</reference>
<accession>A0AAU9GCL5</accession>
<feature type="compositionally biased region" description="Low complexity" evidence="1">
    <location>
        <begin position="12"/>
        <end position="24"/>
    </location>
</feature>
<feature type="region of interest" description="Disordered" evidence="1">
    <location>
        <begin position="1"/>
        <end position="36"/>
    </location>
</feature>
<dbReference type="AlphaFoldDB" id="A0AAU9GCL5"/>
<dbReference type="InterPro" id="IPR031883">
    <property type="entry name" value="DUF4763"/>
</dbReference>
<sequence>MWNYGECRAPGLQQQEQSEEILSSGPEPTASVGEEEQQLDLEALYDELEAWKQRLLLLRSKLVVSPKKPCETQAAPEDTDESFLTIESRQLAALRRQKCVLRCQLQSVATHLNDSRKELKEMEGWRCLLGTRIQRLRKELDVFGEFKLRAIHHFGLCIERWEQHKACKVENNVYRRRMRELIQHIDGRRVQLVPMHCHRQTAQHLRSEIIQTRIFLHNLYESLLAHLRFFHLQFSVKTYVVPLDTHKSLVSNAPSSPPNSLRSEFRDSSEF</sequence>
<feature type="region of interest" description="Disordered" evidence="1">
    <location>
        <begin position="250"/>
        <end position="271"/>
    </location>
</feature>
<keyword evidence="3" id="KW-1185">Reference proteome</keyword>
<dbReference type="Pfam" id="PF15960">
    <property type="entry name" value="DUF4763"/>
    <property type="match status" value="1"/>
</dbReference>